<keyword evidence="4" id="KW-1185">Reference proteome</keyword>
<dbReference type="Proteomes" id="UP001183414">
    <property type="component" value="Unassembled WGS sequence"/>
</dbReference>
<name>A0ABU2NQ01_9ACTN</name>
<comment type="caution">
    <text evidence="3">The sequence shown here is derived from an EMBL/GenBank/DDBJ whole genome shotgun (WGS) entry which is preliminary data.</text>
</comment>
<reference evidence="4" key="1">
    <citation type="submission" date="2023-07" db="EMBL/GenBank/DDBJ databases">
        <title>30 novel species of actinomycetes from the DSMZ collection.</title>
        <authorList>
            <person name="Nouioui I."/>
        </authorList>
    </citation>
    <scope>NUCLEOTIDE SEQUENCE [LARGE SCALE GENOMIC DNA]</scope>
    <source>
        <strain evidence="4">DSM 42041</strain>
    </source>
</reference>
<dbReference type="RefSeq" id="WP_027765413.1">
    <property type="nucleotide sequence ID" value="NZ_JAVREQ010000006.1"/>
</dbReference>
<evidence type="ECO:0008006" key="5">
    <source>
        <dbReference type="Google" id="ProtNLM"/>
    </source>
</evidence>
<dbReference type="EMBL" id="JAVREQ010000006">
    <property type="protein sequence ID" value="MDT0379061.1"/>
    <property type="molecule type" value="Genomic_DNA"/>
</dbReference>
<evidence type="ECO:0000313" key="3">
    <source>
        <dbReference type="EMBL" id="MDT0379061.1"/>
    </source>
</evidence>
<organism evidence="3 4">
    <name type="scientific">Streptomyces hazeniae</name>
    <dbReference type="NCBI Taxonomy" id="3075538"/>
    <lineage>
        <taxon>Bacteria</taxon>
        <taxon>Bacillati</taxon>
        <taxon>Actinomycetota</taxon>
        <taxon>Actinomycetes</taxon>
        <taxon>Kitasatosporales</taxon>
        <taxon>Streptomycetaceae</taxon>
        <taxon>Streptomyces</taxon>
    </lineage>
</organism>
<keyword evidence="2" id="KW-1133">Transmembrane helix</keyword>
<gene>
    <name evidence="3" type="ORF">RM572_09790</name>
</gene>
<feature type="region of interest" description="Disordered" evidence="1">
    <location>
        <begin position="54"/>
        <end position="75"/>
    </location>
</feature>
<evidence type="ECO:0000256" key="2">
    <source>
        <dbReference type="SAM" id="Phobius"/>
    </source>
</evidence>
<evidence type="ECO:0000313" key="4">
    <source>
        <dbReference type="Proteomes" id="UP001183414"/>
    </source>
</evidence>
<proteinExistence type="predicted"/>
<accession>A0ABU2NQ01</accession>
<keyword evidence="2" id="KW-0472">Membrane</keyword>
<sequence length="75" mass="8066">MGIVVCIVMLAVGAILTLAVDWDLQGVNVDVVGIVLMAVGLLGLSVYVSIFKRRKTQPPSPAAPVSVEDNRHHWE</sequence>
<protein>
    <recommendedName>
        <fullName evidence="5">LPXTG cell wall anchor domain-containing protein</fullName>
    </recommendedName>
</protein>
<keyword evidence="2" id="KW-0812">Transmembrane</keyword>
<evidence type="ECO:0000256" key="1">
    <source>
        <dbReference type="SAM" id="MobiDB-lite"/>
    </source>
</evidence>
<feature type="transmembrane region" description="Helical" evidence="2">
    <location>
        <begin position="29"/>
        <end position="50"/>
    </location>
</feature>